<name>A0ABQ6R7C6_9STAP</name>
<keyword evidence="3" id="KW-1185">Reference proteome</keyword>
<dbReference type="SUPFAM" id="SSF51905">
    <property type="entry name" value="FAD/NAD(P)-binding domain"/>
    <property type="match status" value="2"/>
</dbReference>
<evidence type="ECO:0000259" key="1">
    <source>
        <dbReference type="Pfam" id="PF13454"/>
    </source>
</evidence>
<accession>A0ABQ6R7C6</accession>
<gene>
    <name evidence="2" type="ORF">ERX35_008475</name>
</gene>
<proteinExistence type="predicted"/>
<evidence type="ECO:0000313" key="3">
    <source>
        <dbReference type="Proteomes" id="UP000295735"/>
    </source>
</evidence>
<feature type="domain" description="FAD-dependent urate hydroxylase HpyO/Asp monooxygenase CreE-like FAD/NAD(P)-binding" evidence="1">
    <location>
        <begin position="9"/>
        <end position="162"/>
    </location>
</feature>
<reference evidence="2 3" key="1">
    <citation type="submission" date="2019-09" db="EMBL/GenBank/DDBJ databases">
        <authorList>
            <person name="Mazhar S."/>
            <person name="Altermann E."/>
            <person name="Hill C."/>
            <person name="Mcauliffe O."/>
        </authorList>
    </citation>
    <scope>NUCLEOTIDE SEQUENCE [LARGE SCALE GENOMIC DNA]</scope>
    <source>
        <strain evidence="2 3">ATCC 51831</strain>
    </source>
</reference>
<dbReference type="InterPro" id="IPR052189">
    <property type="entry name" value="L-asp_N-monooxygenase_NS-form"/>
</dbReference>
<sequence>MKERAMKIAVIGGGIAGYHVINYLMKSKQQKRITVTLFDDKTHLGRGRAFQEDDPELLLNYPSNLISLKKNKPDDFYQWVKTQSLEDIREEGDNRDEEGNIYFSRRLFGDYVQHKMQQLTANSNVTVITERVSTVKRTGRRWTLTAGDKAEQFDYVFLVPGQLPALDPYRLTGTAGYIGWLYPLDQLAVHPDKTYAVIGSGLSGLDCIRYLTDKGVNTVTVASRSGQVQAVRGQMKTYRFKYFTTKTFDKIKRKHDDQLPLEELIHVFKKECDYQGVDYARWFNVNRSRPKEALKHDISSHKEIGGIHSILYQMQHHGFELWPYMTRRDKAIFLAEYEPLLKENMNPMPESSGEELLALLEDNRTVIKGGLHHVEYKYRKYRLQYEDGTEDRVHYVINATGPAKHIHETDAGELVETLLDDSLIAENPYGGIQVMPHDNRVISPKYGVMDNLMVLGQMTGGVNYGNNGVYELLLEAKRVVKYFYSRL</sequence>
<dbReference type="PANTHER" id="PTHR40254:SF1">
    <property type="entry name" value="BLR0577 PROTEIN"/>
    <property type="match status" value="1"/>
</dbReference>
<dbReference type="PANTHER" id="PTHR40254">
    <property type="entry name" value="BLR0577 PROTEIN"/>
    <property type="match status" value="1"/>
</dbReference>
<dbReference type="InterPro" id="IPR038732">
    <property type="entry name" value="HpyO/CreE_NAD-binding"/>
</dbReference>
<dbReference type="InterPro" id="IPR036188">
    <property type="entry name" value="FAD/NAD-bd_sf"/>
</dbReference>
<dbReference type="EMBL" id="SCWC02000006">
    <property type="protein sequence ID" value="KAA1038373.1"/>
    <property type="molecule type" value="Genomic_DNA"/>
</dbReference>
<comment type="caution">
    <text evidence="2">The sequence shown here is derived from an EMBL/GenBank/DDBJ whole genome shotgun (WGS) entry which is preliminary data.</text>
</comment>
<dbReference type="Pfam" id="PF13454">
    <property type="entry name" value="NAD_binding_9"/>
    <property type="match status" value="1"/>
</dbReference>
<organism evidence="2 3">
    <name type="scientific">Macrococcus equipercicus</name>
    <dbReference type="NCBI Taxonomy" id="69967"/>
    <lineage>
        <taxon>Bacteria</taxon>
        <taxon>Bacillati</taxon>
        <taxon>Bacillota</taxon>
        <taxon>Bacilli</taxon>
        <taxon>Bacillales</taxon>
        <taxon>Staphylococcaceae</taxon>
        <taxon>Macrococcus</taxon>
    </lineage>
</organism>
<protein>
    <submittedName>
        <fullName evidence="2">NAD(P)-binding protein</fullName>
    </submittedName>
</protein>
<evidence type="ECO:0000313" key="2">
    <source>
        <dbReference type="EMBL" id="KAA1038373.1"/>
    </source>
</evidence>
<dbReference type="Proteomes" id="UP000295735">
    <property type="component" value="Unassembled WGS sequence"/>
</dbReference>
<dbReference type="Gene3D" id="3.50.50.60">
    <property type="entry name" value="FAD/NAD(P)-binding domain"/>
    <property type="match status" value="1"/>
</dbReference>